<evidence type="ECO:0000256" key="3">
    <source>
        <dbReference type="ARBA" id="ARBA00009792"/>
    </source>
</evidence>
<keyword evidence="6 13" id="KW-0378">Hydrolase</keyword>
<evidence type="ECO:0000313" key="14">
    <source>
        <dbReference type="Proteomes" id="UP000009168"/>
    </source>
</evidence>
<evidence type="ECO:0000256" key="10">
    <source>
        <dbReference type="ARBA" id="ARBA00023295"/>
    </source>
</evidence>
<dbReference type="Gene3D" id="2.70.98.30">
    <property type="entry name" value="Golgi alpha-mannosidase II, domain 4"/>
    <property type="match status" value="1"/>
</dbReference>
<evidence type="ECO:0000256" key="11">
    <source>
        <dbReference type="SAM" id="SignalP"/>
    </source>
</evidence>
<dbReference type="InterPro" id="IPR015341">
    <property type="entry name" value="Glyco_hydro_38_cen"/>
</dbReference>
<dbReference type="eggNOG" id="KOG1959">
    <property type="taxonomic scope" value="Eukaryota"/>
</dbReference>
<dbReference type="InterPro" id="IPR050843">
    <property type="entry name" value="Glycosyl_Hydrlase_38"/>
</dbReference>
<dbReference type="Gene3D" id="2.60.40.1360">
    <property type="match status" value="1"/>
</dbReference>
<dbReference type="EC" id="3.2.1.24" evidence="4"/>
<dbReference type="CDD" id="cd10810">
    <property type="entry name" value="GH38N_AMII_LAM_like"/>
    <property type="match status" value="1"/>
</dbReference>
<feature type="chain" id="PRO_5004201516" description="alpha-mannosidase" evidence="11">
    <location>
        <begin position="21"/>
        <end position="1016"/>
    </location>
</feature>
<dbReference type="InterPro" id="IPR011013">
    <property type="entry name" value="Gal_mutarotase_sf_dom"/>
</dbReference>
<dbReference type="AlphaFoldDB" id="Q23BP9"/>
<dbReference type="FunFam" id="3.20.110.10:FF:000001">
    <property type="entry name" value="Alpha-mannosidase"/>
    <property type="match status" value="1"/>
</dbReference>
<feature type="signal peptide" evidence="11">
    <location>
        <begin position="1"/>
        <end position="20"/>
    </location>
</feature>
<evidence type="ECO:0000313" key="13">
    <source>
        <dbReference type="EMBL" id="EAR94069.2"/>
    </source>
</evidence>
<evidence type="ECO:0000259" key="12">
    <source>
        <dbReference type="SMART" id="SM00872"/>
    </source>
</evidence>
<dbReference type="GO" id="GO:0046872">
    <property type="term" value="F:metal ion binding"/>
    <property type="evidence" value="ECO:0007669"/>
    <property type="project" value="UniProtKB-KW"/>
</dbReference>
<dbReference type="SUPFAM" id="SSF88713">
    <property type="entry name" value="Glycoside hydrolase/deacetylase"/>
    <property type="match status" value="1"/>
</dbReference>
<dbReference type="InterPro" id="IPR037094">
    <property type="entry name" value="Glyco_hydro_38_cen_sf"/>
</dbReference>
<keyword evidence="11" id="KW-0732">Signal</keyword>
<evidence type="ECO:0000256" key="4">
    <source>
        <dbReference type="ARBA" id="ARBA00012752"/>
    </source>
</evidence>
<dbReference type="PANTHER" id="PTHR11607">
    <property type="entry name" value="ALPHA-MANNOSIDASE"/>
    <property type="match status" value="1"/>
</dbReference>
<dbReference type="EMBL" id="GG662718">
    <property type="protein sequence ID" value="EAR94069.2"/>
    <property type="molecule type" value="Genomic_DNA"/>
</dbReference>
<dbReference type="Gene3D" id="3.20.110.10">
    <property type="entry name" value="Glycoside hydrolase 38, N terminal domain"/>
    <property type="match status" value="1"/>
</dbReference>
<sequence length="1016" mass="118413">MKTQFVFLFTLLLLNALCQEEQPKRFIDDEVFNRHSTHDPKGDDAKKFLYIHLIPHSHDDVGWLKTVDQYYYGSENVVQKGGVQYTIDSVVDELLKNSTRKFVQVETAYLYRWWKDSPQHRRDLYTQLVNNGQIEFLNGGWCMNDEAAPYYEDIVDQMTVGHQWLKQQFGEKGIPKIGWHIDPFGHQSTQAALFSQMGFNAWWFARIDYQDKDKRLSEQTLEMVWRPQQASGNDNSIFTCVNYNMYNPPPHFDFDALMNDVPIMDNPELENYNVDKRSVEYINYFRKMSAHFRSNHLLHTQGSDFHFSNALQQYKNLDRLMDYINARSDQFQAKVLYSTPSIYLEEIRKQNISYPLKEDDFLPYADKEHAYWTGYFTSRVAVKGNVRDSGRYLQHIRNIFSVNKMNQSSKSLMKNYKLMLSNLDGFEQNMGILQHHDAVAGTERQYVAYDYQKRLQNSTDRINEVLHPMMEEFTERDISENVKYSQCKWNSTADKCSETYKTLNSGKTVLINVYNPSVARSIIVKVKVPNVIFTLINSQNQPVYGEVFCVNETDQTDCDLYFQDSFEGYSYNYYKLVPGSGSNQVNIIQGKNVGLLKETEVVNVSDQIKLTINRFETKFQLQTCLQDNLNCTSNNFEVLYNYYPSYQTLIGQSSGAYIFRPDLKIDDSSIPYSQLQNQSVFNGKLATIVLIQGNHTTSQLKVFAHENYKNIVEIETFIDGIPVLKDLRGKEVVLLIKTEISNNQTFYTDSNGLELQKRILNYRPTWQLKVHEKVSGNYYPINGMIVIKDVNNGKRVSVINDRSQGASSLHEGEIEVMIHRRLLNDDYRGVTEPLNELEPGKLDSGLTQKVRHYLVFEEGDETLSRRVQSYHDSLPIIFQAESKSNTFEKSQIPQTFNPLMSNSDPFLKVVFQPYGENYILRVTNLNDVNSTNYSIPEGIEMIEEVTLTANQNKEQMLKDKFKWNIETEINPKYMFSHKDLLQSQQQEGNILQVKPLELRAFIVRFKSEQQQQIEQY</sequence>
<dbReference type="FunFam" id="1.20.1270.50:FF:000003">
    <property type="entry name" value="Alpha-mannosidase"/>
    <property type="match status" value="1"/>
</dbReference>
<keyword evidence="9" id="KW-0325">Glycoprotein</keyword>
<dbReference type="GO" id="GO:0004559">
    <property type="term" value="F:alpha-mannosidase activity"/>
    <property type="evidence" value="ECO:0007669"/>
    <property type="project" value="UniProtKB-EC"/>
</dbReference>
<evidence type="ECO:0000256" key="9">
    <source>
        <dbReference type="ARBA" id="ARBA00023180"/>
    </source>
</evidence>
<dbReference type="InterPro" id="IPR011682">
    <property type="entry name" value="Glyco_hydro_38_C"/>
</dbReference>
<dbReference type="InterPro" id="IPR011330">
    <property type="entry name" value="Glyco_hydro/deAcase_b/a-brl"/>
</dbReference>
<dbReference type="SMART" id="SM00872">
    <property type="entry name" value="Alpha-mann_mid"/>
    <property type="match status" value="1"/>
</dbReference>
<dbReference type="FunFam" id="1.20.1270.50:FF:000002">
    <property type="entry name" value="Alpha-mannosidase"/>
    <property type="match status" value="1"/>
</dbReference>
<dbReference type="InterPro" id="IPR027291">
    <property type="entry name" value="Glyco_hydro_38_N_sf"/>
</dbReference>
<comment type="catalytic activity">
    <reaction evidence="1">
        <text>Hydrolysis of terminal, non-reducing alpha-D-mannose residues in alpha-D-mannosides.</text>
        <dbReference type="EC" id="3.2.1.24"/>
    </reaction>
</comment>
<dbReference type="SUPFAM" id="SSF88688">
    <property type="entry name" value="Families 57/38 glycoside transferase middle domain"/>
    <property type="match status" value="1"/>
</dbReference>
<dbReference type="GO" id="GO:0030246">
    <property type="term" value="F:carbohydrate binding"/>
    <property type="evidence" value="ECO:0007669"/>
    <property type="project" value="InterPro"/>
</dbReference>
<dbReference type="GO" id="GO:0006013">
    <property type="term" value="P:mannose metabolic process"/>
    <property type="evidence" value="ECO:0007669"/>
    <property type="project" value="InterPro"/>
</dbReference>
<dbReference type="InterPro" id="IPR000602">
    <property type="entry name" value="Glyco_hydro_38_N"/>
</dbReference>
<keyword evidence="10" id="KW-0326">Glycosidase</keyword>
<evidence type="ECO:0000256" key="7">
    <source>
        <dbReference type="ARBA" id="ARBA00022833"/>
    </source>
</evidence>
<evidence type="ECO:0000256" key="8">
    <source>
        <dbReference type="ARBA" id="ARBA00023157"/>
    </source>
</evidence>
<dbReference type="KEGG" id="tet:TTHERM_00227830"/>
<dbReference type="Pfam" id="PF01074">
    <property type="entry name" value="Glyco_hydro_38N"/>
    <property type="match status" value="1"/>
</dbReference>
<keyword evidence="14" id="KW-1185">Reference proteome</keyword>
<protein>
    <recommendedName>
        <fullName evidence="4">alpha-mannosidase</fullName>
        <ecNumber evidence="4">3.2.1.24</ecNumber>
    </recommendedName>
</protein>
<keyword evidence="7" id="KW-0862">Zinc</keyword>
<dbReference type="InterPro" id="IPR028995">
    <property type="entry name" value="Glyco_hydro_57/38_cen_sf"/>
</dbReference>
<comment type="cofactor">
    <cofactor evidence="2">
        <name>Zn(2+)</name>
        <dbReference type="ChEBI" id="CHEBI:29105"/>
    </cofactor>
</comment>
<evidence type="ECO:0000256" key="6">
    <source>
        <dbReference type="ARBA" id="ARBA00022801"/>
    </source>
</evidence>
<dbReference type="Pfam" id="PF07748">
    <property type="entry name" value="Glyco_hydro_38C"/>
    <property type="match status" value="1"/>
</dbReference>
<dbReference type="OMA" id="QSYSYYA"/>
<organism evidence="13 14">
    <name type="scientific">Tetrahymena thermophila (strain SB210)</name>
    <dbReference type="NCBI Taxonomy" id="312017"/>
    <lineage>
        <taxon>Eukaryota</taxon>
        <taxon>Sar</taxon>
        <taxon>Alveolata</taxon>
        <taxon>Ciliophora</taxon>
        <taxon>Intramacronucleata</taxon>
        <taxon>Oligohymenophorea</taxon>
        <taxon>Hymenostomatida</taxon>
        <taxon>Tetrahymenina</taxon>
        <taxon>Tetrahymenidae</taxon>
        <taxon>Tetrahymena</taxon>
    </lineage>
</organism>
<feature type="domain" description="Glycoside hydrolase family 38 central" evidence="12">
    <location>
        <begin position="370"/>
        <end position="455"/>
    </location>
</feature>
<dbReference type="SUPFAM" id="SSF74650">
    <property type="entry name" value="Galactose mutarotase-like"/>
    <property type="match status" value="1"/>
</dbReference>
<dbReference type="InParanoid" id="Q23BP9"/>
<dbReference type="Proteomes" id="UP000009168">
    <property type="component" value="Unassembled WGS sequence"/>
</dbReference>
<reference evidence="14" key="1">
    <citation type="journal article" date="2006" name="PLoS Biol.">
        <title>Macronuclear genome sequence of the ciliate Tetrahymena thermophila, a model eukaryote.</title>
        <authorList>
            <person name="Eisen J.A."/>
            <person name="Coyne R.S."/>
            <person name="Wu M."/>
            <person name="Wu D."/>
            <person name="Thiagarajan M."/>
            <person name="Wortman J.R."/>
            <person name="Badger J.H."/>
            <person name="Ren Q."/>
            <person name="Amedeo P."/>
            <person name="Jones K.M."/>
            <person name="Tallon L.J."/>
            <person name="Delcher A.L."/>
            <person name="Salzberg S.L."/>
            <person name="Silva J.C."/>
            <person name="Haas B.J."/>
            <person name="Majoros W.H."/>
            <person name="Farzad M."/>
            <person name="Carlton J.M."/>
            <person name="Smith R.K. Jr."/>
            <person name="Garg J."/>
            <person name="Pearlman R.E."/>
            <person name="Karrer K.M."/>
            <person name="Sun L."/>
            <person name="Manning G."/>
            <person name="Elde N.C."/>
            <person name="Turkewitz A.P."/>
            <person name="Asai D.J."/>
            <person name="Wilkes D.E."/>
            <person name="Wang Y."/>
            <person name="Cai H."/>
            <person name="Collins K."/>
            <person name="Stewart B.A."/>
            <person name="Lee S.R."/>
            <person name="Wilamowska K."/>
            <person name="Weinberg Z."/>
            <person name="Ruzzo W.L."/>
            <person name="Wloga D."/>
            <person name="Gaertig J."/>
            <person name="Frankel J."/>
            <person name="Tsao C.-C."/>
            <person name="Gorovsky M.A."/>
            <person name="Keeling P.J."/>
            <person name="Waller R.F."/>
            <person name="Patron N.J."/>
            <person name="Cherry J.M."/>
            <person name="Stover N.A."/>
            <person name="Krieger C.J."/>
            <person name="del Toro C."/>
            <person name="Ryder H.F."/>
            <person name="Williamson S.C."/>
            <person name="Barbeau R.A."/>
            <person name="Hamilton E.P."/>
            <person name="Orias E."/>
        </authorList>
    </citation>
    <scope>NUCLEOTIDE SEQUENCE [LARGE SCALE GENOMIC DNA]</scope>
    <source>
        <strain evidence="14">SB210</strain>
    </source>
</reference>
<dbReference type="Pfam" id="PF09261">
    <property type="entry name" value="Alpha-mann_mid"/>
    <property type="match status" value="1"/>
</dbReference>
<keyword evidence="8" id="KW-1015">Disulfide bond</keyword>
<keyword evidence="5" id="KW-0479">Metal-binding</keyword>
<evidence type="ECO:0000256" key="1">
    <source>
        <dbReference type="ARBA" id="ARBA00000365"/>
    </source>
</evidence>
<dbReference type="OrthoDB" id="441398at2759"/>
<evidence type="ECO:0000256" key="5">
    <source>
        <dbReference type="ARBA" id="ARBA00022723"/>
    </source>
</evidence>
<dbReference type="PANTHER" id="PTHR11607:SF3">
    <property type="entry name" value="LYSOSOMAL ALPHA-MANNOSIDASE"/>
    <property type="match status" value="1"/>
</dbReference>
<accession>Q23BP9</accession>
<gene>
    <name evidence="13" type="ORF">TTHERM_00227830</name>
</gene>
<comment type="similarity">
    <text evidence="3">Belongs to the glycosyl hydrolase 38 family.</text>
</comment>
<dbReference type="HOGENOM" id="CLU_004690_2_1_1"/>
<dbReference type="GeneID" id="7837261"/>
<proteinExistence type="inferred from homology"/>
<dbReference type="FunFam" id="2.70.98.30:FF:000011">
    <property type="entry name" value="Uncharacterized protein"/>
    <property type="match status" value="1"/>
</dbReference>
<dbReference type="Gene3D" id="1.20.1270.50">
    <property type="entry name" value="Glycoside hydrolase family 38, central domain"/>
    <property type="match status" value="2"/>
</dbReference>
<evidence type="ECO:0000256" key="2">
    <source>
        <dbReference type="ARBA" id="ARBA00001947"/>
    </source>
</evidence>
<dbReference type="STRING" id="312017.Q23BP9"/>
<name>Q23BP9_TETTS</name>
<dbReference type="RefSeq" id="XP_001014314.2">
    <property type="nucleotide sequence ID" value="XM_001014314.2"/>
</dbReference>